<accession>A0ACC0NZT2</accession>
<evidence type="ECO:0000313" key="2">
    <source>
        <dbReference type="Proteomes" id="UP001062846"/>
    </source>
</evidence>
<gene>
    <name evidence="1" type="ORF">RHMOL_Rhmol04G0128100</name>
</gene>
<dbReference type="EMBL" id="CM046391">
    <property type="protein sequence ID" value="KAI8558845.1"/>
    <property type="molecule type" value="Genomic_DNA"/>
</dbReference>
<name>A0ACC0NZT2_RHOML</name>
<comment type="caution">
    <text evidence="1">The sequence shown here is derived from an EMBL/GenBank/DDBJ whole genome shotgun (WGS) entry which is preliminary data.</text>
</comment>
<sequence length="77" mass="8619">MEEDEEHGILLGMSQDSPLLQMSKFFRTLALSPWNDIVDPPHSDSQGAPIFDDKGRLVPCDGCRSPFLLGWSKNTSR</sequence>
<proteinExistence type="predicted"/>
<organism evidence="1 2">
    <name type="scientific">Rhododendron molle</name>
    <name type="common">Chinese azalea</name>
    <name type="synonym">Azalea mollis</name>
    <dbReference type="NCBI Taxonomy" id="49168"/>
    <lineage>
        <taxon>Eukaryota</taxon>
        <taxon>Viridiplantae</taxon>
        <taxon>Streptophyta</taxon>
        <taxon>Embryophyta</taxon>
        <taxon>Tracheophyta</taxon>
        <taxon>Spermatophyta</taxon>
        <taxon>Magnoliopsida</taxon>
        <taxon>eudicotyledons</taxon>
        <taxon>Gunneridae</taxon>
        <taxon>Pentapetalae</taxon>
        <taxon>asterids</taxon>
        <taxon>Ericales</taxon>
        <taxon>Ericaceae</taxon>
        <taxon>Ericoideae</taxon>
        <taxon>Rhodoreae</taxon>
        <taxon>Rhododendron</taxon>
    </lineage>
</organism>
<protein>
    <submittedName>
        <fullName evidence="1">Uncharacterized protein</fullName>
    </submittedName>
</protein>
<dbReference type="Proteomes" id="UP001062846">
    <property type="component" value="Chromosome 4"/>
</dbReference>
<keyword evidence="2" id="KW-1185">Reference proteome</keyword>
<evidence type="ECO:0000313" key="1">
    <source>
        <dbReference type="EMBL" id="KAI8558845.1"/>
    </source>
</evidence>
<reference evidence="1" key="1">
    <citation type="submission" date="2022-02" db="EMBL/GenBank/DDBJ databases">
        <title>Plant Genome Project.</title>
        <authorList>
            <person name="Zhang R.-G."/>
        </authorList>
    </citation>
    <scope>NUCLEOTIDE SEQUENCE</scope>
    <source>
        <strain evidence="1">AT1</strain>
    </source>
</reference>